<dbReference type="Proteomes" id="UP000008064">
    <property type="component" value="Unassembled WGS sequence"/>
</dbReference>
<accession>F8NSF5</accession>
<gene>
    <name evidence="1" type="ORF">SERLADRAFT_464574</name>
</gene>
<dbReference type="RefSeq" id="XP_007317106.1">
    <property type="nucleotide sequence ID" value="XM_007317044.1"/>
</dbReference>
<dbReference type="GeneID" id="18818766"/>
<protein>
    <submittedName>
        <fullName evidence="1">Uncharacterized protein</fullName>
    </submittedName>
</protein>
<reference evidence="1" key="1">
    <citation type="submission" date="2011-04" db="EMBL/GenBank/DDBJ databases">
        <title>Evolution of plant cell wall degrading machinery underlies the functional diversity of forest fungi.</title>
        <authorList>
            <consortium name="US DOE Joint Genome Institute (JGI-PGF)"/>
            <person name="Eastwood D.C."/>
            <person name="Floudas D."/>
            <person name="Binder M."/>
            <person name="Majcherczyk A."/>
            <person name="Schneider P."/>
            <person name="Aerts A."/>
            <person name="Asiegbu F.O."/>
            <person name="Baker S.E."/>
            <person name="Barry K."/>
            <person name="Bendiksby M."/>
            <person name="Blumentritt M."/>
            <person name="Coutinho P.M."/>
            <person name="Cullen D."/>
            <person name="Cullen D."/>
            <person name="Gathman A."/>
            <person name="Goodell B."/>
            <person name="Henrissat B."/>
            <person name="Ihrmark K."/>
            <person name="Kauserud H."/>
            <person name="Kohler A."/>
            <person name="LaButti K."/>
            <person name="Lapidus A."/>
            <person name="Lavin J.L."/>
            <person name="Lee Y.-H."/>
            <person name="Lindquist E."/>
            <person name="Lilly W."/>
            <person name="Lucas S."/>
            <person name="Morin E."/>
            <person name="Murat C."/>
            <person name="Oguiza J.A."/>
            <person name="Park J."/>
            <person name="Pisabarro A.G."/>
            <person name="Riley R."/>
            <person name="Rosling A."/>
            <person name="Salamov A."/>
            <person name="Schmidt O."/>
            <person name="Schmutz J."/>
            <person name="Skrede I."/>
            <person name="Stenlid J."/>
            <person name="Wiebenga A."/>
            <person name="Xie X."/>
            <person name="Kues U."/>
            <person name="Hibbett D.S."/>
            <person name="Hoffmeister D."/>
            <person name="Hogberg N."/>
            <person name="Martin F."/>
            <person name="Grigoriev I.V."/>
            <person name="Watkinson S.C."/>
        </authorList>
    </citation>
    <scope>NUCLEOTIDE SEQUENCE</scope>
    <source>
        <strain evidence="1">S7.9</strain>
    </source>
</reference>
<dbReference type="KEGG" id="sla:SERLADRAFT_464574"/>
<evidence type="ECO:0000313" key="1">
    <source>
        <dbReference type="EMBL" id="EGO26933.1"/>
    </source>
</evidence>
<name>F8NSF5_SERL9</name>
<sequence>MPAQFPIIPRQMHVTIPSSHLHLQDTHLSLHLCLYTDIPASSSSYLTTALARSAVHRR</sequence>
<organism>
    <name type="scientific">Serpula lacrymans var. lacrymans (strain S7.9)</name>
    <name type="common">Dry rot fungus</name>
    <dbReference type="NCBI Taxonomy" id="578457"/>
    <lineage>
        <taxon>Eukaryota</taxon>
        <taxon>Fungi</taxon>
        <taxon>Dikarya</taxon>
        <taxon>Basidiomycota</taxon>
        <taxon>Agaricomycotina</taxon>
        <taxon>Agaricomycetes</taxon>
        <taxon>Agaricomycetidae</taxon>
        <taxon>Boletales</taxon>
        <taxon>Coniophorineae</taxon>
        <taxon>Serpulaceae</taxon>
        <taxon>Serpula</taxon>
    </lineage>
</organism>
<proteinExistence type="predicted"/>
<dbReference type="HOGENOM" id="CLU_2980506_0_0_1"/>
<dbReference type="AlphaFoldDB" id="F8NSF5"/>
<dbReference type="EMBL" id="GL945432">
    <property type="protein sequence ID" value="EGO26933.1"/>
    <property type="molecule type" value="Genomic_DNA"/>
</dbReference>